<name>A0ABV0Y0V2_9TELE</name>
<gene>
    <name evidence="1" type="ORF">AMECASPLE_011189</name>
</gene>
<organism evidence="1 2">
    <name type="scientific">Ameca splendens</name>
    <dbReference type="NCBI Taxonomy" id="208324"/>
    <lineage>
        <taxon>Eukaryota</taxon>
        <taxon>Metazoa</taxon>
        <taxon>Chordata</taxon>
        <taxon>Craniata</taxon>
        <taxon>Vertebrata</taxon>
        <taxon>Euteleostomi</taxon>
        <taxon>Actinopterygii</taxon>
        <taxon>Neopterygii</taxon>
        <taxon>Teleostei</taxon>
        <taxon>Neoteleostei</taxon>
        <taxon>Acanthomorphata</taxon>
        <taxon>Ovalentaria</taxon>
        <taxon>Atherinomorphae</taxon>
        <taxon>Cyprinodontiformes</taxon>
        <taxon>Goodeidae</taxon>
        <taxon>Ameca</taxon>
    </lineage>
</organism>
<accession>A0ABV0Y0V2</accession>
<keyword evidence="2" id="KW-1185">Reference proteome</keyword>
<comment type="caution">
    <text evidence="1">The sequence shown here is derived from an EMBL/GenBank/DDBJ whole genome shotgun (WGS) entry which is preliminary data.</text>
</comment>
<dbReference type="Proteomes" id="UP001469553">
    <property type="component" value="Unassembled WGS sequence"/>
</dbReference>
<dbReference type="EMBL" id="JAHRIP010019478">
    <property type="protein sequence ID" value="MEQ2287325.1"/>
    <property type="molecule type" value="Genomic_DNA"/>
</dbReference>
<proteinExistence type="predicted"/>
<evidence type="ECO:0000313" key="1">
    <source>
        <dbReference type="EMBL" id="MEQ2287325.1"/>
    </source>
</evidence>
<reference evidence="1 2" key="1">
    <citation type="submission" date="2021-06" db="EMBL/GenBank/DDBJ databases">
        <authorList>
            <person name="Palmer J.M."/>
        </authorList>
    </citation>
    <scope>NUCLEOTIDE SEQUENCE [LARGE SCALE GENOMIC DNA]</scope>
    <source>
        <strain evidence="1 2">AS_MEX2019</strain>
        <tissue evidence="1">Muscle</tissue>
    </source>
</reference>
<evidence type="ECO:0000313" key="2">
    <source>
        <dbReference type="Proteomes" id="UP001469553"/>
    </source>
</evidence>
<protein>
    <submittedName>
        <fullName evidence="1">Uncharacterized protein</fullName>
    </submittedName>
</protein>
<sequence length="104" mass="11399">MSMKNGLQLSSPGINKLHFSLYSDNFLSKPASTSSTFGATVACSMLDLTTLASLTWTTFLKMSTVRAVVLQEALTQSCFKLINFDDKMFTCCHMPYPLAGAMIK</sequence>